<proteinExistence type="predicted"/>
<evidence type="ECO:0000313" key="1">
    <source>
        <dbReference type="EMBL" id="CAH1442790.1"/>
    </source>
</evidence>
<sequence length="72" mass="8358">MTQESSRDFNKPNSIRFNDFKMLNRNEGASRSPVAVFLRRSIRKLSICSERDVCWVWGSAKQVTPIPILFKP</sequence>
<dbReference type="EMBL" id="CAKMRJ010005412">
    <property type="protein sequence ID" value="CAH1442790.1"/>
    <property type="molecule type" value="Genomic_DNA"/>
</dbReference>
<dbReference type="Proteomes" id="UP001157418">
    <property type="component" value="Unassembled WGS sequence"/>
</dbReference>
<comment type="caution">
    <text evidence="1">The sequence shown here is derived from an EMBL/GenBank/DDBJ whole genome shotgun (WGS) entry which is preliminary data.</text>
</comment>
<evidence type="ECO:0000313" key="2">
    <source>
        <dbReference type="Proteomes" id="UP001157418"/>
    </source>
</evidence>
<protein>
    <submittedName>
        <fullName evidence="1">Uncharacterized protein</fullName>
    </submittedName>
</protein>
<gene>
    <name evidence="1" type="ORF">LVIROSA_LOCUS28756</name>
</gene>
<name>A0AAU9NY86_9ASTR</name>
<accession>A0AAU9NY86</accession>
<dbReference type="AlphaFoldDB" id="A0AAU9NY86"/>
<reference evidence="1 2" key="1">
    <citation type="submission" date="2022-01" db="EMBL/GenBank/DDBJ databases">
        <authorList>
            <person name="Xiong W."/>
            <person name="Schranz E."/>
        </authorList>
    </citation>
    <scope>NUCLEOTIDE SEQUENCE [LARGE SCALE GENOMIC DNA]</scope>
</reference>
<organism evidence="1 2">
    <name type="scientific">Lactuca virosa</name>
    <dbReference type="NCBI Taxonomy" id="75947"/>
    <lineage>
        <taxon>Eukaryota</taxon>
        <taxon>Viridiplantae</taxon>
        <taxon>Streptophyta</taxon>
        <taxon>Embryophyta</taxon>
        <taxon>Tracheophyta</taxon>
        <taxon>Spermatophyta</taxon>
        <taxon>Magnoliopsida</taxon>
        <taxon>eudicotyledons</taxon>
        <taxon>Gunneridae</taxon>
        <taxon>Pentapetalae</taxon>
        <taxon>asterids</taxon>
        <taxon>campanulids</taxon>
        <taxon>Asterales</taxon>
        <taxon>Asteraceae</taxon>
        <taxon>Cichorioideae</taxon>
        <taxon>Cichorieae</taxon>
        <taxon>Lactucinae</taxon>
        <taxon>Lactuca</taxon>
    </lineage>
</organism>
<keyword evidence="2" id="KW-1185">Reference proteome</keyword>